<dbReference type="EMBL" id="ML208326">
    <property type="protein sequence ID" value="TFK69668.1"/>
    <property type="molecule type" value="Genomic_DNA"/>
</dbReference>
<name>A0ACD3AUK4_9AGAR</name>
<reference evidence="1 2" key="1">
    <citation type="journal article" date="2019" name="Nat. Ecol. Evol.">
        <title>Megaphylogeny resolves global patterns of mushroom evolution.</title>
        <authorList>
            <person name="Varga T."/>
            <person name="Krizsan K."/>
            <person name="Foldi C."/>
            <person name="Dima B."/>
            <person name="Sanchez-Garcia M."/>
            <person name="Sanchez-Ramirez S."/>
            <person name="Szollosi G.J."/>
            <person name="Szarkandi J.G."/>
            <person name="Papp V."/>
            <person name="Albert L."/>
            <person name="Andreopoulos W."/>
            <person name="Angelini C."/>
            <person name="Antonin V."/>
            <person name="Barry K.W."/>
            <person name="Bougher N.L."/>
            <person name="Buchanan P."/>
            <person name="Buyck B."/>
            <person name="Bense V."/>
            <person name="Catcheside P."/>
            <person name="Chovatia M."/>
            <person name="Cooper J."/>
            <person name="Damon W."/>
            <person name="Desjardin D."/>
            <person name="Finy P."/>
            <person name="Geml J."/>
            <person name="Haridas S."/>
            <person name="Hughes K."/>
            <person name="Justo A."/>
            <person name="Karasinski D."/>
            <person name="Kautmanova I."/>
            <person name="Kiss B."/>
            <person name="Kocsube S."/>
            <person name="Kotiranta H."/>
            <person name="LaButti K.M."/>
            <person name="Lechner B.E."/>
            <person name="Liimatainen K."/>
            <person name="Lipzen A."/>
            <person name="Lukacs Z."/>
            <person name="Mihaltcheva S."/>
            <person name="Morgado L.N."/>
            <person name="Niskanen T."/>
            <person name="Noordeloos M.E."/>
            <person name="Ohm R.A."/>
            <person name="Ortiz-Santana B."/>
            <person name="Ovrebo C."/>
            <person name="Racz N."/>
            <person name="Riley R."/>
            <person name="Savchenko A."/>
            <person name="Shiryaev A."/>
            <person name="Soop K."/>
            <person name="Spirin V."/>
            <person name="Szebenyi C."/>
            <person name="Tomsovsky M."/>
            <person name="Tulloss R.E."/>
            <person name="Uehling J."/>
            <person name="Grigoriev I.V."/>
            <person name="Vagvolgyi C."/>
            <person name="Papp T."/>
            <person name="Martin F.M."/>
            <person name="Miettinen O."/>
            <person name="Hibbett D.S."/>
            <person name="Nagy L.G."/>
        </authorList>
    </citation>
    <scope>NUCLEOTIDE SEQUENCE [LARGE SCALE GENOMIC DNA]</scope>
    <source>
        <strain evidence="1 2">NL-1719</strain>
    </source>
</reference>
<gene>
    <name evidence="1" type="ORF">BDN72DRAFT_897061</name>
</gene>
<accession>A0ACD3AUK4</accession>
<organism evidence="1 2">
    <name type="scientific">Pluteus cervinus</name>
    <dbReference type="NCBI Taxonomy" id="181527"/>
    <lineage>
        <taxon>Eukaryota</taxon>
        <taxon>Fungi</taxon>
        <taxon>Dikarya</taxon>
        <taxon>Basidiomycota</taxon>
        <taxon>Agaricomycotina</taxon>
        <taxon>Agaricomycetes</taxon>
        <taxon>Agaricomycetidae</taxon>
        <taxon>Agaricales</taxon>
        <taxon>Pluteineae</taxon>
        <taxon>Pluteaceae</taxon>
        <taxon>Pluteus</taxon>
    </lineage>
</organism>
<proteinExistence type="predicted"/>
<protein>
    <submittedName>
        <fullName evidence="1">GroES-like protein</fullName>
    </submittedName>
</protein>
<dbReference type="Proteomes" id="UP000308600">
    <property type="component" value="Unassembled WGS sequence"/>
</dbReference>
<sequence>MATQKSLLLQGPQGAFVVGDQPIPEPGPGEILVKVYAAALNPVDWKVRKYNIFLSSYPAILGLDGAGDVVKVGEGVSNFVPGDKVFFPGVYDNKGATWQQYALADAEFAAKIPSNISYDQAATLPTGLTTPYNGFYQGWGLTLPTKAAGGLGKYAGTPILVIGGSSAVGQFTIQLAKASGFSPIITTSSLKHTDHLKSFGATHVLDRHNPLSTLASEVAKITPALPYVFDAIALPDTQQAAYDVLSDGGKLAIVLTNSIKTKEGDEKVVHQVQAMRTVPEQKKLLVEGYNTWTEWLQTGLIKPQPLEALPNGLNGIADGLQRLEDDKISGIKLVAHPWD</sequence>
<evidence type="ECO:0000313" key="2">
    <source>
        <dbReference type="Proteomes" id="UP000308600"/>
    </source>
</evidence>
<keyword evidence="2" id="KW-1185">Reference proteome</keyword>
<evidence type="ECO:0000313" key="1">
    <source>
        <dbReference type="EMBL" id="TFK69668.1"/>
    </source>
</evidence>